<gene>
    <name evidence="3" type="ORF">DET51_110111</name>
    <name evidence="2" type="ORF">DET64_110111</name>
</gene>
<dbReference type="EMBL" id="QNSA01000010">
    <property type="protein sequence ID" value="RBP70472.1"/>
    <property type="molecule type" value="Genomic_DNA"/>
</dbReference>
<dbReference type="PANTHER" id="PTHR39569:SF1">
    <property type="entry name" value="INORGANIC TRIPHOSPHATASE"/>
    <property type="match status" value="1"/>
</dbReference>
<accession>A0A368USM0</accession>
<dbReference type="SUPFAM" id="SSF55154">
    <property type="entry name" value="CYTH-like phosphatases"/>
    <property type="match status" value="1"/>
</dbReference>
<dbReference type="SMART" id="SM01118">
    <property type="entry name" value="CYTH"/>
    <property type="match status" value="1"/>
</dbReference>
<dbReference type="Proteomes" id="UP000253065">
    <property type="component" value="Unassembled WGS sequence"/>
</dbReference>
<keyword evidence="5" id="KW-1185">Reference proteome</keyword>
<feature type="domain" description="CYTH" evidence="1">
    <location>
        <begin position="2"/>
        <end position="199"/>
    </location>
</feature>
<dbReference type="Pfam" id="PF01928">
    <property type="entry name" value="CYTH"/>
    <property type="match status" value="1"/>
</dbReference>
<dbReference type="GO" id="GO:0046872">
    <property type="term" value="F:metal ion binding"/>
    <property type="evidence" value="ECO:0007669"/>
    <property type="project" value="TreeGrafter"/>
</dbReference>
<evidence type="ECO:0000313" key="3">
    <source>
        <dbReference type="EMBL" id="RCW31857.1"/>
    </source>
</evidence>
<organism evidence="3 4">
    <name type="scientific">Marinobacter nauticus</name>
    <name type="common">Marinobacter hydrocarbonoclasticus</name>
    <name type="synonym">Marinobacter aquaeolei</name>
    <dbReference type="NCBI Taxonomy" id="2743"/>
    <lineage>
        <taxon>Bacteria</taxon>
        <taxon>Pseudomonadati</taxon>
        <taxon>Pseudomonadota</taxon>
        <taxon>Gammaproteobacteria</taxon>
        <taxon>Pseudomonadales</taxon>
        <taxon>Marinobacteraceae</taxon>
        <taxon>Marinobacter</taxon>
    </lineage>
</organism>
<dbReference type="EMBL" id="QPJB01000010">
    <property type="protein sequence ID" value="RCW31857.1"/>
    <property type="molecule type" value="Genomic_DNA"/>
</dbReference>
<name>A0A368USM0_MARNT</name>
<evidence type="ECO:0000259" key="1">
    <source>
        <dbReference type="PROSITE" id="PS51707"/>
    </source>
</evidence>
<dbReference type="GO" id="GO:0050355">
    <property type="term" value="F:inorganic triphosphate phosphatase activity"/>
    <property type="evidence" value="ECO:0007669"/>
    <property type="project" value="InterPro"/>
</dbReference>
<evidence type="ECO:0000313" key="5">
    <source>
        <dbReference type="Proteomes" id="UP000253065"/>
    </source>
</evidence>
<dbReference type="InterPro" id="IPR033469">
    <property type="entry name" value="CYTH-like_dom_sf"/>
</dbReference>
<dbReference type="RefSeq" id="WP_113880427.1">
    <property type="nucleotide sequence ID" value="NZ_QNSA01000010.1"/>
</dbReference>
<reference evidence="3 4" key="1">
    <citation type="submission" date="2018-07" db="EMBL/GenBank/DDBJ databases">
        <title>Freshwater and sediment microbial communities from various areas in North America, analyzing microbe dynamics in response to fracking.</title>
        <authorList>
            <person name="Lamendella R."/>
        </authorList>
    </citation>
    <scope>NUCLEOTIDE SEQUENCE [LARGE SCALE GENOMIC DNA]</scope>
    <source>
        <strain evidence="3 4">114E</strain>
        <strain evidence="2 5">114E_o</strain>
    </source>
</reference>
<evidence type="ECO:0000313" key="4">
    <source>
        <dbReference type="Proteomes" id="UP000252795"/>
    </source>
</evidence>
<proteinExistence type="predicted"/>
<sequence>MATELEVKLTLSESAQSRAFEWLKGRPGASEGPVKILVNRYYDTPNAGLNQARAALRVRQAGDRYIQTLKTQGEFVNGAHRRQEWEWDLPGPNLDLGLLEQTPLRSQVDLDELALAFETNFQRRIIMLEQAESVIEVALDSGEVVGGTRARPLHEVEFELKAGEPAALLENALALAQAVPVFLNLVSKAEQGYYLAGIYCPSLVLPASGFSSVSFLHYLSQAWLTGDTMRLPASALAKIEPQVEAAGLLPVWRPVAKALQAGITVPTLVEQFPEFGQLQLALAAAG</sequence>
<dbReference type="Proteomes" id="UP000252795">
    <property type="component" value="Unassembled WGS sequence"/>
</dbReference>
<comment type="caution">
    <text evidence="3">The sequence shown here is derived from an EMBL/GenBank/DDBJ whole genome shotgun (WGS) entry which is preliminary data.</text>
</comment>
<dbReference type="AlphaFoldDB" id="A0A368USM0"/>
<dbReference type="PANTHER" id="PTHR39569">
    <property type="entry name" value="INORGANIC TRIPHOSPHATASE"/>
    <property type="match status" value="1"/>
</dbReference>
<evidence type="ECO:0000313" key="2">
    <source>
        <dbReference type="EMBL" id="RBP70472.1"/>
    </source>
</evidence>
<dbReference type="InterPro" id="IPR039013">
    <property type="entry name" value="YgiF"/>
</dbReference>
<dbReference type="InterPro" id="IPR023577">
    <property type="entry name" value="CYTH_domain"/>
</dbReference>
<dbReference type="PROSITE" id="PS51707">
    <property type="entry name" value="CYTH"/>
    <property type="match status" value="1"/>
</dbReference>
<dbReference type="CDD" id="cd07756">
    <property type="entry name" value="CYTH-like_Pase_CHAD"/>
    <property type="match status" value="1"/>
</dbReference>
<dbReference type="Gene3D" id="2.40.320.10">
    <property type="entry name" value="Hypothetical Protein Pfu-838710-001"/>
    <property type="match status" value="1"/>
</dbReference>
<protein>
    <submittedName>
        <fullName evidence="3">CYTH domain-containing protein</fullName>
    </submittedName>
</protein>